<dbReference type="Proteomes" id="UP000612808">
    <property type="component" value="Unassembled WGS sequence"/>
</dbReference>
<accession>A0A8J3NAQ4</accession>
<sequence>MAAKALLNSLTEAESALLRETERDRIAGLDEDALIELHQRIRRARDKFVSQYRRTAAERVEKYAARGTARPKNRRNADKAELFEDALARVSRALAAAARRSATALRTERLAAARSVRHSGPARTAPAPRPSRARPQRTDRRPTQPVLRKQRASTRAKGARRQARKDAT</sequence>
<organism evidence="2 3">
    <name type="scientific">Actinocatenispora rupis</name>
    <dbReference type="NCBI Taxonomy" id="519421"/>
    <lineage>
        <taxon>Bacteria</taxon>
        <taxon>Bacillati</taxon>
        <taxon>Actinomycetota</taxon>
        <taxon>Actinomycetes</taxon>
        <taxon>Micromonosporales</taxon>
        <taxon>Micromonosporaceae</taxon>
        <taxon>Actinocatenispora</taxon>
    </lineage>
</organism>
<evidence type="ECO:0000313" key="2">
    <source>
        <dbReference type="EMBL" id="GID09935.1"/>
    </source>
</evidence>
<proteinExistence type="predicted"/>
<keyword evidence="3" id="KW-1185">Reference proteome</keyword>
<dbReference type="AlphaFoldDB" id="A0A8J3NAQ4"/>
<feature type="region of interest" description="Disordered" evidence="1">
    <location>
        <begin position="110"/>
        <end position="168"/>
    </location>
</feature>
<protein>
    <submittedName>
        <fullName evidence="2">Uncharacterized protein</fullName>
    </submittedName>
</protein>
<comment type="caution">
    <text evidence="2">The sequence shown here is derived from an EMBL/GenBank/DDBJ whole genome shotgun (WGS) entry which is preliminary data.</text>
</comment>
<name>A0A8J3NAQ4_9ACTN</name>
<reference evidence="2" key="1">
    <citation type="submission" date="2021-01" db="EMBL/GenBank/DDBJ databases">
        <title>Whole genome shotgun sequence of Actinocatenispora rupis NBRC 107355.</title>
        <authorList>
            <person name="Komaki H."/>
            <person name="Tamura T."/>
        </authorList>
    </citation>
    <scope>NUCLEOTIDE SEQUENCE</scope>
    <source>
        <strain evidence="2">NBRC 107355</strain>
    </source>
</reference>
<feature type="compositionally biased region" description="Basic residues" evidence="1">
    <location>
        <begin position="148"/>
        <end position="168"/>
    </location>
</feature>
<dbReference type="EMBL" id="BOMB01000004">
    <property type="protein sequence ID" value="GID09935.1"/>
    <property type="molecule type" value="Genomic_DNA"/>
</dbReference>
<evidence type="ECO:0000313" key="3">
    <source>
        <dbReference type="Proteomes" id="UP000612808"/>
    </source>
</evidence>
<evidence type="ECO:0000256" key="1">
    <source>
        <dbReference type="SAM" id="MobiDB-lite"/>
    </source>
</evidence>
<dbReference type="RefSeq" id="WP_203654990.1">
    <property type="nucleotide sequence ID" value="NZ_BAAAZM010000002.1"/>
</dbReference>
<gene>
    <name evidence="2" type="ORF">Aru02nite_08240</name>
</gene>